<proteinExistence type="predicted"/>
<dbReference type="Proteomes" id="UP000279600">
    <property type="component" value="Chromosome"/>
</dbReference>
<evidence type="ECO:0000313" key="2">
    <source>
        <dbReference type="EMBL" id="AZQ42817.1"/>
    </source>
</evidence>
<organism evidence="2 3">
    <name type="scientific">Nonlabens ponticola</name>
    <dbReference type="NCBI Taxonomy" id="2496866"/>
    <lineage>
        <taxon>Bacteria</taxon>
        <taxon>Pseudomonadati</taxon>
        <taxon>Bacteroidota</taxon>
        <taxon>Flavobacteriia</taxon>
        <taxon>Flavobacteriales</taxon>
        <taxon>Flavobacteriaceae</taxon>
        <taxon>Nonlabens</taxon>
    </lineage>
</organism>
<dbReference type="EMBL" id="CP034549">
    <property type="protein sequence ID" value="AZQ42817.1"/>
    <property type="molecule type" value="Genomic_DNA"/>
</dbReference>
<dbReference type="AlphaFoldDB" id="A0A3S9MUF8"/>
<dbReference type="OrthoDB" id="193443at2"/>
<evidence type="ECO:0000313" key="3">
    <source>
        <dbReference type="Proteomes" id="UP000279600"/>
    </source>
</evidence>
<feature type="transmembrane region" description="Helical" evidence="1">
    <location>
        <begin position="6"/>
        <end position="29"/>
    </location>
</feature>
<reference evidence="2 3" key="1">
    <citation type="submission" date="2018-12" db="EMBL/GenBank/DDBJ databases">
        <title>Complete genome of Nonlabens sp. MJ115.</title>
        <authorList>
            <person name="Choi H.S."/>
            <person name="Jung J."/>
        </authorList>
    </citation>
    <scope>NUCLEOTIDE SEQUENCE [LARGE SCALE GENOMIC DNA]</scope>
    <source>
        <strain evidence="2 3">MJ115</strain>
    </source>
</reference>
<keyword evidence="1" id="KW-1133">Transmembrane helix</keyword>
<dbReference type="KEGG" id="noj:EJ995_00660"/>
<evidence type="ECO:0008006" key="4">
    <source>
        <dbReference type="Google" id="ProtNLM"/>
    </source>
</evidence>
<sequence>METSKILVGYLVYVPVIIGMTFFVSRTLFKNGKIFMLDIFNGQEEIAHSTNKLFEVGFYLLNLGFGLYILEVNSYGFEDTYQNLIEIFSGKIGGFSIYLGVMLFFNLILFFRGRRKSKRPDYRKIKLENPNV</sequence>
<name>A0A3S9MUF8_9FLAO</name>
<dbReference type="RefSeq" id="WP_126444624.1">
    <property type="nucleotide sequence ID" value="NZ_CP034549.1"/>
</dbReference>
<protein>
    <recommendedName>
        <fullName evidence="4">Integral membrane protein</fullName>
    </recommendedName>
</protein>
<keyword evidence="1" id="KW-0812">Transmembrane</keyword>
<evidence type="ECO:0000256" key="1">
    <source>
        <dbReference type="SAM" id="Phobius"/>
    </source>
</evidence>
<feature type="transmembrane region" description="Helical" evidence="1">
    <location>
        <begin position="90"/>
        <end position="111"/>
    </location>
</feature>
<gene>
    <name evidence="2" type="ORF">EJ995_00660</name>
</gene>
<keyword evidence="1" id="KW-0472">Membrane</keyword>
<keyword evidence="3" id="KW-1185">Reference proteome</keyword>
<accession>A0A3S9MUF8</accession>